<reference evidence="2 3" key="1">
    <citation type="journal article" date="2021" name="bioRxiv">
        <title>Chromosome-scale and haplotype-resolved genome assembly of a tetraploid potato cultivar.</title>
        <authorList>
            <person name="Sun H."/>
            <person name="Jiao W.-B."/>
            <person name="Krause K."/>
            <person name="Campoy J.A."/>
            <person name="Goel M."/>
            <person name="Folz-Donahue K."/>
            <person name="Kukat C."/>
            <person name="Huettel B."/>
            <person name="Schneeberger K."/>
        </authorList>
    </citation>
    <scope>NUCLEOTIDE SEQUENCE [LARGE SCALE GENOMIC DNA]</scope>
    <source>
        <strain evidence="2">SolTubOtavaFocal</strain>
        <tissue evidence="2">Leaves</tissue>
    </source>
</reference>
<comment type="caution">
    <text evidence="2">The sequence shown here is derived from an EMBL/GenBank/DDBJ whole genome shotgun (WGS) entry which is preliminary data.</text>
</comment>
<sequence>MMFLYQPKENNFKKSFLTQSKSSKGKATHVDNRVKGPLQTPKAANITDKEVINVTLKRKKPSSSLDKGVVKPLGIAPSCSNTSKMSISLHEIDISASAASSSNERNVSSYIGSFVELDSISIDTAIFEDGAAGSTMPLTELAHQVTKCLVKSFSKTIGRVCHYQ</sequence>
<evidence type="ECO:0000313" key="2">
    <source>
        <dbReference type="EMBL" id="KAH0761765.1"/>
    </source>
</evidence>
<name>A0ABQ7VCG7_SOLTU</name>
<accession>A0ABQ7VCG7</accession>
<gene>
    <name evidence="2" type="ORF">KY290_017838</name>
</gene>
<feature type="region of interest" description="Disordered" evidence="1">
    <location>
        <begin position="18"/>
        <end position="39"/>
    </location>
</feature>
<protein>
    <submittedName>
        <fullName evidence="2">Uncharacterized protein</fullName>
    </submittedName>
</protein>
<proteinExistence type="predicted"/>
<dbReference type="EMBL" id="JAIVGD010000013">
    <property type="protein sequence ID" value="KAH0761765.1"/>
    <property type="molecule type" value="Genomic_DNA"/>
</dbReference>
<dbReference type="Proteomes" id="UP000826656">
    <property type="component" value="Unassembled WGS sequence"/>
</dbReference>
<evidence type="ECO:0000256" key="1">
    <source>
        <dbReference type="SAM" id="MobiDB-lite"/>
    </source>
</evidence>
<evidence type="ECO:0000313" key="3">
    <source>
        <dbReference type="Proteomes" id="UP000826656"/>
    </source>
</evidence>
<organism evidence="2 3">
    <name type="scientific">Solanum tuberosum</name>
    <name type="common">Potato</name>
    <dbReference type="NCBI Taxonomy" id="4113"/>
    <lineage>
        <taxon>Eukaryota</taxon>
        <taxon>Viridiplantae</taxon>
        <taxon>Streptophyta</taxon>
        <taxon>Embryophyta</taxon>
        <taxon>Tracheophyta</taxon>
        <taxon>Spermatophyta</taxon>
        <taxon>Magnoliopsida</taxon>
        <taxon>eudicotyledons</taxon>
        <taxon>Gunneridae</taxon>
        <taxon>Pentapetalae</taxon>
        <taxon>asterids</taxon>
        <taxon>lamiids</taxon>
        <taxon>Solanales</taxon>
        <taxon>Solanaceae</taxon>
        <taxon>Solanoideae</taxon>
        <taxon>Solaneae</taxon>
        <taxon>Solanum</taxon>
    </lineage>
</organism>
<keyword evidence="3" id="KW-1185">Reference proteome</keyword>